<evidence type="ECO:0000313" key="4">
    <source>
        <dbReference type="Proteomes" id="UP000718593"/>
    </source>
</evidence>
<protein>
    <submittedName>
        <fullName evidence="3">Alpha/beta hydrolase</fullName>
    </submittedName>
</protein>
<name>A0A930FZ57_9RHOO</name>
<reference evidence="3" key="1">
    <citation type="submission" date="2020-04" db="EMBL/GenBank/DDBJ databases">
        <title>Deep metagenomics examines the oral microbiome during advanced dental caries in children, revealing novel taxa and co-occurrences with host molecules.</title>
        <authorList>
            <person name="Baker J.L."/>
            <person name="Morton J.T."/>
            <person name="Dinis M."/>
            <person name="Alvarez R."/>
            <person name="Tran N.C."/>
            <person name="Knight R."/>
            <person name="Edlund A."/>
        </authorList>
    </citation>
    <scope>NUCLEOTIDE SEQUENCE</scope>
    <source>
        <strain evidence="3">JCVI_32_bin.24</strain>
    </source>
</reference>
<feature type="domain" description="AB hydrolase-1" evidence="2">
    <location>
        <begin position="22"/>
        <end position="259"/>
    </location>
</feature>
<dbReference type="InterPro" id="IPR050266">
    <property type="entry name" value="AB_hydrolase_sf"/>
</dbReference>
<organism evidence="3 4">
    <name type="scientific">Dechloromonas agitata</name>
    <dbReference type="NCBI Taxonomy" id="73030"/>
    <lineage>
        <taxon>Bacteria</taxon>
        <taxon>Pseudomonadati</taxon>
        <taxon>Pseudomonadota</taxon>
        <taxon>Betaproteobacteria</taxon>
        <taxon>Rhodocyclales</taxon>
        <taxon>Azonexaceae</taxon>
        <taxon>Dechloromonas</taxon>
    </lineage>
</organism>
<dbReference type="SUPFAM" id="SSF53474">
    <property type="entry name" value="alpha/beta-Hydrolases"/>
    <property type="match status" value="1"/>
</dbReference>
<evidence type="ECO:0000313" key="3">
    <source>
        <dbReference type="EMBL" id="MBF1164490.1"/>
    </source>
</evidence>
<accession>A0A930FZ57</accession>
<dbReference type="AlphaFoldDB" id="A0A930FZ57"/>
<dbReference type="EMBL" id="JABZMI010000075">
    <property type="protein sequence ID" value="MBF1164490.1"/>
    <property type="molecule type" value="Genomic_DNA"/>
</dbReference>
<keyword evidence="1 3" id="KW-0378">Hydrolase</keyword>
<dbReference type="InterPro" id="IPR029058">
    <property type="entry name" value="AB_hydrolase_fold"/>
</dbReference>
<dbReference type="PANTHER" id="PTHR43798">
    <property type="entry name" value="MONOACYLGLYCEROL LIPASE"/>
    <property type="match status" value="1"/>
</dbReference>
<dbReference type="InterPro" id="IPR000073">
    <property type="entry name" value="AB_hydrolase_1"/>
</dbReference>
<comment type="caution">
    <text evidence="3">The sequence shown here is derived from an EMBL/GenBank/DDBJ whole genome shotgun (WGS) entry which is preliminary data.</text>
</comment>
<dbReference type="GO" id="GO:0016787">
    <property type="term" value="F:hydrolase activity"/>
    <property type="evidence" value="ECO:0007669"/>
    <property type="project" value="UniProtKB-KW"/>
</dbReference>
<proteinExistence type="predicted"/>
<dbReference type="GO" id="GO:0016020">
    <property type="term" value="C:membrane"/>
    <property type="evidence" value="ECO:0007669"/>
    <property type="project" value="TreeGrafter"/>
</dbReference>
<evidence type="ECO:0000259" key="2">
    <source>
        <dbReference type="Pfam" id="PF00561"/>
    </source>
</evidence>
<sequence>MTHFLADDGAKIHLKISGEGSPIIMLHGWTSSHQEWFPFLPQLNAHHQVFRWDARGHGGHDLSGKTAPTVERMARDLANLIDHYQIDQATVVGHSMGALTLWQYIRDFGTQHLARLCFIDQSPKLLTDSGWRHGIYGNFDAAKSHEMMTWLKEDFAEAVLKLTAFGLNDRAREKYLAGASGWEKSRNALRAQPSSPLIECWASLTRADYRDVLSRIDVPSMLVYGGESNFYGLDTAHFVANQIPDAILHIYEGTDHSPHQWQRDRFVRDLLDFINSKDEAVERG</sequence>
<dbReference type="Pfam" id="PF00561">
    <property type="entry name" value="Abhydrolase_1"/>
    <property type="match status" value="1"/>
</dbReference>
<gene>
    <name evidence="3" type="ORF">HXL68_05575</name>
</gene>
<dbReference type="Proteomes" id="UP000718593">
    <property type="component" value="Unassembled WGS sequence"/>
</dbReference>
<dbReference type="Gene3D" id="3.40.50.1820">
    <property type="entry name" value="alpha/beta hydrolase"/>
    <property type="match status" value="1"/>
</dbReference>
<dbReference type="PANTHER" id="PTHR43798:SF31">
    <property type="entry name" value="AB HYDROLASE SUPERFAMILY PROTEIN YCLE"/>
    <property type="match status" value="1"/>
</dbReference>
<evidence type="ECO:0000256" key="1">
    <source>
        <dbReference type="ARBA" id="ARBA00022801"/>
    </source>
</evidence>